<dbReference type="RefSeq" id="WP_378530322.1">
    <property type="nucleotide sequence ID" value="NZ_JBHSBH010000004.1"/>
</dbReference>
<comment type="similarity">
    <text evidence="2">Belongs to the bacterial solute-binding protein 8 family.</text>
</comment>
<evidence type="ECO:0000256" key="4">
    <source>
        <dbReference type="ARBA" id="ARBA00022729"/>
    </source>
</evidence>
<dbReference type="EMBL" id="JBHSBH010000004">
    <property type="protein sequence ID" value="MFC3995315.1"/>
    <property type="molecule type" value="Genomic_DNA"/>
</dbReference>
<comment type="caution">
    <text evidence="7">The sequence shown here is derived from an EMBL/GenBank/DDBJ whole genome shotgun (WGS) entry which is preliminary data.</text>
</comment>
<keyword evidence="3" id="KW-0813">Transport</keyword>
<reference evidence="8" key="1">
    <citation type="journal article" date="2019" name="Int. J. Syst. Evol. Microbiol.">
        <title>The Global Catalogue of Microorganisms (GCM) 10K type strain sequencing project: providing services to taxonomists for standard genome sequencing and annotation.</title>
        <authorList>
            <consortium name="The Broad Institute Genomics Platform"/>
            <consortium name="The Broad Institute Genome Sequencing Center for Infectious Disease"/>
            <person name="Wu L."/>
            <person name="Ma J."/>
        </authorList>
    </citation>
    <scope>NUCLEOTIDE SEQUENCE [LARGE SCALE GENOMIC DNA]</scope>
    <source>
        <strain evidence="8">TBRC 1826</strain>
    </source>
</reference>
<feature type="domain" description="Fe/B12 periplasmic-binding" evidence="6">
    <location>
        <begin position="69"/>
        <end position="345"/>
    </location>
</feature>
<evidence type="ECO:0000256" key="1">
    <source>
        <dbReference type="ARBA" id="ARBA00004196"/>
    </source>
</evidence>
<keyword evidence="4" id="KW-0732">Signal</keyword>
<dbReference type="PANTHER" id="PTHR30532:SF25">
    <property type="entry name" value="IRON(III) DICITRATE-BINDING PERIPLASMIC PROTEIN"/>
    <property type="match status" value="1"/>
</dbReference>
<dbReference type="Pfam" id="PF01497">
    <property type="entry name" value="Peripla_BP_2"/>
    <property type="match status" value="1"/>
</dbReference>
<evidence type="ECO:0000256" key="5">
    <source>
        <dbReference type="SAM" id="MobiDB-lite"/>
    </source>
</evidence>
<dbReference type="PANTHER" id="PTHR30532">
    <property type="entry name" value="IRON III DICITRATE-BINDING PERIPLASMIC PROTEIN"/>
    <property type="match status" value="1"/>
</dbReference>
<evidence type="ECO:0000259" key="6">
    <source>
        <dbReference type="PROSITE" id="PS50983"/>
    </source>
</evidence>
<dbReference type="PROSITE" id="PS50983">
    <property type="entry name" value="FE_B12_PBP"/>
    <property type="match status" value="1"/>
</dbReference>
<name>A0ABV8FGT2_9ACTN</name>
<dbReference type="Gene3D" id="3.40.50.1980">
    <property type="entry name" value="Nitrogenase molybdenum iron protein domain"/>
    <property type="match status" value="2"/>
</dbReference>
<dbReference type="CDD" id="cd01146">
    <property type="entry name" value="FhuD"/>
    <property type="match status" value="1"/>
</dbReference>
<evidence type="ECO:0000256" key="2">
    <source>
        <dbReference type="ARBA" id="ARBA00008814"/>
    </source>
</evidence>
<proteinExistence type="inferred from homology"/>
<keyword evidence="8" id="KW-1185">Reference proteome</keyword>
<organism evidence="7 8">
    <name type="scientific">Nocardiopsis sediminis</name>
    <dbReference type="NCBI Taxonomy" id="1778267"/>
    <lineage>
        <taxon>Bacteria</taxon>
        <taxon>Bacillati</taxon>
        <taxon>Actinomycetota</taxon>
        <taxon>Actinomycetes</taxon>
        <taxon>Streptosporangiales</taxon>
        <taxon>Nocardiopsidaceae</taxon>
        <taxon>Nocardiopsis</taxon>
    </lineage>
</organism>
<gene>
    <name evidence="7" type="ORF">ACFOVU_05290</name>
</gene>
<accession>A0ABV8FGT2</accession>
<protein>
    <submittedName>
        <fullName evidence="7">Iron-siderophore ABC transporter substrate-binding protein</fullName>
    </submittedName>
</protein>
<sequence length="349" mass="35724">MTPSTPVPPAGRLPAGPRSGRPAALCAVLAALCAAAACGPGGAAPAAEGGTRTVEAANGTVEVPADPRRVAVLWRPTLAAATLLGADVVAAPGDPGAPGGGLAPFLPADPPEPGPEVVSDSPAENDIDIERLATTEPDLIIGVRTGNGLQAELLPRLEAIAPTVLLDWDGTASWRDHLTEVGAVLDRGARAEEAEAGYRAAVDQAREEIEAAAGDPAGIEVSLVRLQDEREIRLETPASFPGQVIADLGFARPATQRTAPDGTGTDYIAESYENLDRADGDIVFVLAGSGYADAPGTFTGGVWDELGAVRRERVFAADYDQWGASNHYAAHRIIDDVTGAVTGETAPAV</sequence>
<evidence type="ECO:0000313" key="7">
    <source>
        <dbReference type="EMBL" id="MFC3995315.1"/>
    </source>
</evidence>
<dbReference type="InterPro" id="IPR051313">
    <property type="entry name" value="Bact_iron-sidero_bind"/>
</dbReference>
<evidence type="ECO:0000256" key="3">
    <source>
        <dbReference type="ARBA" id="ARBA00022448"/>
    </source>
</evidence>
<evidence type="ECO:0000313" key="8">
    <source>
        <dbReference type="Proteomes" id="UP001595847"/>
    </source>
</evidence>
<dbReference type="InterPro" id="IPR002491">
    <property type="entry name" value="ABC_transptr_periplasmic_BD"/>
</dbReference>
<dbReference type="Proteomes" id="UP001595847">
    <property type="component" value="Unassembled WGS sequence"/>
</dbReference>
<feature type="region of interest" description="Disordered" evidence="5">
    <location>
        <begin position="99"/>
        <end position="124"/>
    </location>
</feature>
<dbReference type="SUPFAM" id="SSF53807">
    <property type="entry name" value="Helical backbone' metal receptor"/>
    <property type="match status" value="1"/>
</dbReference>
<comment type="subcellular location">
    <subcellularLocation>
        <location evidence="1">Cell envelope</location>
    </subcellularLocation>
</comment>